<dbReference type="PANTHER" id="PTHR12383">
    <property type="entry name" value="PROTEASE FAMILY S26 MITOCHONDRIAL INNER MEMBRANE PROTEASE-RELATED"/>
    <property type="match status" value="1"/>
</dbReference>
<feature type="transmembrane region" description="Helical" evidence="8">
    <location>
        <begin position="44"/>
        <end position="66"/>
    </location>
</feature>
<feature type="domain" description="Peptidase S26" evidence="9">
    <location>
        <begin position="58"/>
        <end position="202"/>
    </location>
</feature>
<evidence type="ECO:0000256" key="1">
    <source>
        <dbReference type="ARBA" id="ARBA00004273"/>
    </source>
</evidence>
<keyword evidence="2 8" id="KW-0999">Mitochondrion inner membrane</keyword>
<accession>A0A1Y1YSD8</accession>
<dbReference type="InterPro" id="IPR019533">
    <property type="entry name" value="Peptidase_S26"/>
</dbReference>
<keyword evidence="8" id="KW-0645">Protease</keyword>
<keyword evidence="8" id="KW-1133">Transmembrane helix</keyword>
<evidence type="ECO:0000256" key="6">
    <source>
        <dbReference type="ARBA" id="ARBA00038445"/>
    </source>
</evidence>
<evidence type="ECO:0000313" key="10">
    <source>
        <dbReference type="EMBL" id="ORY00744.1"/>
    </source>
</evidence>
<evidence type="ECO:0000313" key="11">
    <source>
        <dbReference type="Proteomes" id="UP000193144"/>
    </source>
</evidence>
<dbReference type="STRING" id="1231657.A0A1Y1YSD8"/>
<evidence type="ECO:0000256" key="5">
    <source>
        <dbReference type="ARBA" id="ARBA00023136"/>
    </source>
</evidence>
<evidence type="ECO:0000256" key="3">
    <source>
        <dbReference type="ARBA" id="ARBA00022801"/>
    </source>
</evidence>
<feature type="active site" evidence="7">
    <location>
        <position position="123"/>
    </location>
</feature>
<keyword evidence="5 8" id="KW-0472">Membrane</keyword>
<keyword evidence="8" id="KW-0812">Transmembrane</keyword>
<dbReference type="GO" id="GO:0042720">
    <property type="term" value="C:mitochondrial inner membrane peptidase complex"/>
    <property type="evidence" value="ECO:0007669"/>
    <property type="project" value="TreeGrafter"/>
</dbReference>
<evidence type="ECO:0000256" key="7">
    <source>
        <dbReference type="PIRSR" id="PIRSR600223-1"/>
    </source>
</evidence>
<dbReference type="InterPro" id="IPR000223">
    <property type="entry name" value="Pept_S26A_signal_pept_1"/>
</dbReference>
<reference evidence="10 11" key="1">
    <citation type="submission" date="2016-07" db="EMBL/GenBank/DDBJ databases">
        <title>Pervasive Adenine N6-methylation of Active Genes in Fungi.</title>
        <authorList>
            <consortium name="DOE Joint Genome Institute"/>
            <person name="Mondo S.J."/>
            <person name="Dannebaum R.O."/>
            <person name="Kuo R.C."/>
            <person name="Labutti K."/>
            <person name="Haridas S."/>
            <person name="Kuo A."/>
            <person name="Salamov A."/>
            <person name="Ahrendt S.R."/>
            <person name="Lipzen A."/>
            <person name="Sullivan W."/>
            <person name="Andreopoulos W.B."/>
            <person name="Clum A."/>
            <person name="Lindquist E."/>
            <person name="Daum C."/>
            <person name="Ramamoorthy G.K."/>
            <person name="Gryganskyi A."/>
            <person name="Culley D."/>
            <person name="Magnuson J.K."/>
            <person name="James T.Y."/>
            <person name="O'Malley M.A."/>
            <person name="Stajich J.E."/>
            <person name="Spatafora J.W."/>
            <person name="Visel A."/>
            <person name="Grigoriev I.V."/>
        </authorList>
    </citation>
    <scope>NUCLEOTIDE SEQUENCE [LARGE SCALE GENOMIC DNA]</scope>
    <source>
        <strain evidence="10 11">CBS 115471</strain>
    </source>
</reference>
<dbReference type="PRINTS" id="PR00727">
    <property type="entry name" value="LEADERPTASE"/>
</dbReference>
<keyword evidence="4 8" id="KW-0496">Mitochondrion</keyword>
<dbReference type="Proteomes" id="UP000193144">
    <property type="component" value="Unassembled WGS sequence"/>
</dbReference>
<dbReference type="EMBL" id="MCFA01000179">
    <property type="protein sequence ID" value="ORY00744.1"/>
    <property type="molecule type" value="Genomic_DNA"/>
</dbReference>
<protein>
    <recommendedName>
        <fullName evidence="8">Mitochondrial inner membrane protease subunit</fullName>
        <ecNumber evidence="8">3.4.21.-</ecNumber>
    </recommendedName>
</protein>
<evidence type="ECO:0000256" key="2">
    <source>
        <dbReference type="ARBA" id="ARBA00022792"/>
    </source>
</evidence>
<dbReference type="CDD" id="cd06530">
    <property type="entry name" value="S26_SPase_I"/>
    <property type="match status" value="1"/>
</dbReference>
<comment type="caution">
    <text evidence="10">The sequence shown here is derived from an EMBL/GenBank/DDBJ whole genome shotgun (WGS) entry which is preliminary data.</text>
</comment>
<sequence length="232" mass="26255">MPPWTRGWAALRSPLRAWRDSLPPFLRTHKLFNPRDPSSRERTIFGYTLLAAQVFFGIHFTFEYLFAIRSTSGVSMVPTIPHSYAGHPSILIYKLWYRRGRNIRVGDVVEFKHPVIPGASAVKRVVGMPGDFVSVVTPGRLEVELDPEGDVWDGGFARVEEEVVRVPEGHCWLAGDNLEWSRDSRILGPVPLGLVKGKVVALVLPWRERKWFGNGLVDLKEEHGEPVIAKLR</sequence>
<dbReference type="InterPro" id="IPR052064">
    <property type="entry name" value="Mito_IMP1_subunit"/>
</dbReference>
<evidence type="ECO:0000256" key="8">
    <source>
        <dbReference type="RuleBase" id="RU362041"/>
    </source>
</evidence>
<dbReference type="InterPro" id="IPR036286">
    <property type="entry name" value="LexA/Signal_pep-like_sf"/>
</dbReference>
<comment type="subcellular location">
    <subcellularLocation>
        <location evidence="1 8">Mitochondrion inner membrane</location>
    </subcellularLocation>
</comment>
<proteinExistence type="inferred from homology"/>
<dbReference type="Gene3D" id="2.10.109.10">
    <property type="entry name" value="Umud Fragment, subunit A"/>
    <property type="match status" value="1"/>
</dbReference>
<dbReference type="PANTHER" id="PTHR12383:SF16">
    <property type="entry name" value="MITOCHONDRIAL INNER MEMBRANE PROTEASE SUBUNIT 1"/>
    <property type="match status" value="1"/>
</dbReference>
<dbReference type="EC" id="3.4.21.-" evidence="8"/>
<organism evidence="10 11">
    <name type="scientific">Clohesyomyces aquaticus</name>
    <dbReference type="NCBI Taxonomy" id="1231657"/>
    <lineage>
        <taxon>Eukaryota</taxon>
        <taxon>Fungi</taxon>
        <taxon>Dikarya</taxon>
        <taxon>Ascomycota</taxon>
        <taxon>Pezizomycotina</taxon>
        <taxon>Dothideomycetes</taxon>
        <taxon>Pleosporomycetidae</taxon>
        <taxon>Pleosporales</taxon>
        <taxon>Lindgomycetaceae</taxon>
        <taxon>Clohesyomyces</taxon>
    </lineage>
</organism>
<comment type="similarity">
    <text evidence="6">Belongs to the peptidase S26 family. IMP1 subfamily.</text>
</comment>
<dbReference type="InterPro" id="IPR019757">
    <property type="entry name" value="Pept_S26A_signal_pept_1_Lys-AS"/>
</dbReference>
<dbReference type="GO" id="GO:0004252">
    <property type="term" value="F:serine-type endopeptidase activity"/>
    <property type="evidence" value="ECO:0007669"/>
    <property type="project" value="InterPro"/>
</dbReference>
<dbReference type="SUPFAM" id="SSF51306">
    <property type="entry name" value="LexA/Signal peptidase"/>
    <property type="match status" value="1"/>
</dbReference>
<feature type="active site" evidence="7">
    <location>
        <position position="75"/>
    </location>
</feature>
<keyword evidence="11" id="KW-1185">Reference proteome</keyword>
<evidence type="ECO:0000259" key="9">
    <source>
        <dbReference type="Pfam" id="PF10502"/>
    </source>
</evidence>
<gene>
    <name evidence="10" type="ORF">BCR34DRAFT_575427</name>
</gene>
<keyword evidence="3 8" id="KW-0378">Hydrolase</keyword>
<dbReference type="OrthoDB" id="308440at2759"/>
<dbReference type="Pfam" id="PF10502">
    <property type="entry name" value="Peptidase_S26"/>
    <property type="match status" value="1"/>
</dbReference>
<dbReference type="PROSITE" id="PS00760">
    <property type="entry name" value="SPASE_I_2"/>
    <property type="match status" value="1"/>
</dbReference>
<dbReference type="AlphaFoldDB" id="A0A1Y1YSD8"/>
<dbReference type="GO" id="GO:0006465">
    <property type="term" value="P:signal peptide processing"/>
    <property type="evidence" value="ECO:0007669"/>
    <property type="project" value="InterPro"/>
</dbReference>
<evidence type="ECO:0000256" key="4">
    <source>
        <dbReference type="ARBA" id="ARBA00023128"/>
    </source>
</evidence>
<dbReference type="NCBIfam" id="TIGR02227">
    <property type="entry name" value="sigpep_I_bact"/>
    <property type="match status" value="1"/>
</dbReference>
<name>A0A1Y1YSD8_9PLEO</name>
<dbReference type="GO" id="GO:0006627">
    <property type="term" value="P:protein processing involved in protein targeting to mitochondrion"/>
    <property type="evidence" value="ECO:0007669"/>
    <property type="project" value="TreeGrafter"/>
</dbReference>